<keyword evidence="2" id="KW-1185">Reference proteome</keyword>
<dbReference type="EMBL" id="JACCEL010000028">
    <property type="protein sequence ID" value="MBG9979081.1"/>
    <property type="molecule type" value="Genomic_DNA"/>
</dbReference>
<dbReference type="Proteomes" id="UP000823401">
    <property type="component" value="Unassembled WGS sequence"/>
</dbReference>
<organism evidence="1 2">
    <name type="scientific">Ruoffia tabacinasalis</name>
    <dbReference type="NCBI Taxonomy" id="87458"/>
    <lineage>
        <taxon>Bacteria</taxon>
        <taxon>Bacillati</taxon>
        <taxon>Bacillota</taxon>
        <taxon>Bacilli</taxon>
        <taxon>Lactobacillales</taxon>
        <taxon>Aerococcaceae</taxon>
        <taxon>Ruoffia</taxon>
    </lineage>
</organism>
<sequence>MYQDALDVYEYRLTALAHKSGFLTLERYFLNQDYIEGYTYPYATVTIIATVGLGNGYWETVQADGDGYFYLTVRGYDNHYQTYDAVEHPEMREVIFVTPYPWTGWEHKNAEW</sequence>
<comment type="caution">
    <text evidence="1">The sequence shown here is derived from an EMBL/GenBank/DDBJ whole genome shotgun (WGS) entry which is preliminary data.</text>
</comment>
<dbReference type="RefSeq" id="WP_197105118.1">
    <property type="nucleotide sequence ID" value="NZ_JACCEL010000028.1"/>
</dbReference>
<protein>
    <submittedName>
        <fullName evidence="1">Uncharacterized protein</fullName>
    </submittedName>
</protein>
<reference evidence="1 2" key="1">
    <citation type="submission" date="2020-07" db="EMBL/GenBank/DDBJ databases">
        <title>Facklamia lactis sp. nov., isolated from raw milk.</title>
        <authorList>
            <person name="Doll E.V."/>
            <person name="Huptas C."/>
            <person name="Staib L."/>
            <person name="Wenning M."/>
            <person name="Scherer S."/>
        </authorList>
    </citation>
    <scope>NUCLEOTIDE SEQUENCE [LARGE SCALE GENOMIC DNA]</scope>
    <source>
        <strain evidence="1 2">DSM 104272</strain>
    </source>
</reference>
<accession>A0ABS0LLC9</accession>
<gene>
    <name evidence="1" type="ORF">HYQ42_09820</name>
</gene>
<proteinExistence type="predicted"/>
<evidence type="ECO:0000313" key="2">
    <source>
        <dbReference type="Proteomes" id="UP000823401"/>
    </source>
</evidence>
<name>A0ABS0LLC9_9LACT</name>
<evidence type="ECO:0000313" key="1">
    <source>
        <dbReference type="EMBL" id="MBG9979081.1"/>
    </source>
</evidence>